<evidence type="ECO:0000313" key="8">
    <source>
        <dbReference type="EMBL" id="KAJ7982054.1"/>
    </source>
</evidence>
<evidence type="ECO:0000256" key="5">
    <source>
        <dbReference type="SAM" id="MobiDB-lite"/>
    </source>
</evidence>
<dbReference type="InterPro" id="IPR011333">
    <property type="entry name" value="SKP1/BTB/POZ_sf"/>
</dbReference>
<organism evidence="8 9">
    <name type="scientific">Quillaja saponaria</name>
    <name type="common">Soap bark tree</name>
    <dbReference type="NCBI Taxonomy" id="32244"/>
    <lineage>
        <taxon>Eukaryota</taxon>
        <taxon>Viridiplantae</taxon>
        <taxon>Streptophyta</taxon>
        <taxon>Embryophyta</taxon>
        <taxon>Tracheophyta</taxon>
        <taxon>Spermatophyta</taxon>
        <taxon>Magnoliopsida</taxon>
        <taxon>eudicotyledons</taxon>
        <taxon>Gunneridae</taxon>
        <taxon>Pentapetalae</taxon>
        <taxon>rosids</taxon>
        <taxon>fabids</taxon>
        <taxon>Fabales</taxon>
        <taxon>Quillajaceae</taxon>
        <taxon>Quillaja</taxon>
    </lineage>
</organism>
<evidence type="ECO:0000256" key="3">
    <source>
        <dbReference type="ARBA" id="ARBA00022786"/>
    </source>
</evidence>
<comment type="function">
    <text evidence="4">Involved in ubiquitination and subsequent proteasomal degradation of target proteins. Together with CUL1, RBX1 and a F-box protein, it forms a SCF E3 ubiquitin ligase complex. The functional specificity of this complex depends on the type of F-box protein. In the SCF complex, it serves as an adapter that links the F-box protein to CUL1.</text>
</comment>
<dbReference type="Proteomes" id="UP001163823">
    <property type="component" value="Chromosome 1"/>
</dbReference>
<dbReference type="InterPro" id="IPR016073">
    <property type="entry name" value="Skp1_comp_POZ"/>
</dbReference>
<dbReference type="SUPFAM" id="SSF54695">
    <property type="entry name" value="POZ domain"/>
    <property type="match status" value="1"/>
</dbReference>
<dbReference type="InterPro" id="IPR016072">
    <property type="entry name" value="Skp1_comp_dimer"/>
</dbReference>
<comment type="subunit">
    <text evidence="4">Part of a SCF (SKP1-cullin-F-box) protein ligase complex.</text>
</comment>
<feature type="domain" description="SKP1 component POZ" evidence="7">
    <location>
        <begin position="39"/>
        <end position="99"/>
    </location>
</feature>
<dbReference type="InterPro" id="IPR036296">
    <property type="entry name" value="SKP1-like_dim_sf"/>
</dbReference>
<dbReference type="PANTHER" id="PTHR11165">
    <property type="entry name" value="SKP1"/>
    <property type="match status" value="1"/>
</dbReference>
<dbReference type="PIRSF" id="PIRSF028729">
    <property type="entry name" value="E3_ubiquit_lig_SCF_Skp"/>
    <property type="match status" value="1"/>
</dbReference>
<feature type="domain" description="SKP1 component dimerisation" evidence="6">
    <location>
        <begin position="152"/>
        <end position="199"/>
    </location>
</feature>
<dbReference type="EMBL" id="JARAOO010000001">
    <property type="protein sequence ID" value="KAJ7982054.1"/>
    <property type="molecule type" value="Genomic_DNA"/>
</dbReference>
<protein>
    <recommendedName>
        <fullName evidence="4">SKP1-like protein</fullName>
    </recommendedName>
</protein>
<dbReference type="InterPro" id="IPR016897">
    <property type="entry name" value="SKP1"/>
</dbReference>
<dbReference type="SUPFAM" id="SSF81382">
    <property type="entry name" value="Skp1 dimerisation domain-like"/>
    <property type="match status" value="1"/>
</dbReference>
<evidence type="ECO:0000256" key="2">
    <source>
        <dbReference type="ARBA" id="ARBA00009993"/>
    </source>
</evidence>
<proteinExistence type="inferred from homology"/>
<name>A0AAD7QIE6_QUISA</name>
<sequence length="206" mass="23135">MADSTEKPTSETTLKPSSEAESVLTSDASLEPTSKPVLKKIKLKTADDQFFDVDEAIAMEFQTVKSFIEDGCISDDTVTPLPNVSGWALAKIIEYCVKHIEINAKPKPMTYSDPDSKKYSSEVKAFEAKFLEGLSAEEIKELILAANYLNIKYMLDFLNQSVADRIKNKSVEYVRKFFGIESDFTAEEEAKLREDNSWAFEGVDED</sequence>
<dbReference type="GO" id="GO:0016567">
    <property type="term" value="P:protein ubiquitination"/>
    <property type="evidence" value="ECO:0007669"/>
    <property type="project" value="UniProtKB-UniRule"/>
</dbReference>
<evidence type="ECO:0000313" key="9">
    <source>
        <dbReference type="Proteomes" id="UP001163823"/>
    </source>
</evidence>
<evidence type="ECO:0000256" key="4">
    <source>
        <dbReference type="PIRNR" id="PIRNR028729"/>
    </source>
</evidence>
<keyword evidence="9" id="KW-1185">Reference proteome</keyword>
<dbReference type="InterPro" id="IPR001232">
    <property type="entry name" value="SKP1-like"/>
</dbReference>
<accession>A0AAD7QIE6</accession>
<dbReference type="Gene3D" id="3.30.710.10">
    <property type="entry name" value="Potassium Channel Kv1.1, Chain A"/>
    <property type="match status" value="1"/>
</dbReference>
<dbReference type="Pfam" id="PF03931">
    <property type="entry name" value="Skp1_POZ"/>
    <property type="match status" value="1"/>
</dbReference>
<feature type="compositionally biased region" description="Polar residues" evidence="5">
    <location>
        <begin position="10"/>
        <end position="29"/>
    </location>
</feature>
<dbReference type="AlphaFoldDB" id="A0AAD7QIE6"/>
<evidence type="ECO:0000256" key="1">
    <source>
        <dbReference type="ARBA" id="ARBA00004906"/>
    </source>
</evidence>
<dbReference type="GO" id="GO:0006511">
    <property type="term" value="P:ubiquitin-dependent protein catabolic process"/>
    <property type="evidence" value="ECO:0007669"/>
    <property type="project" value="InterPro"/>
</dbReference>
<reference evidence="8 9" key="1">
    <citation type="journal article" date="2023" name="Science">
        <title>Elucidation of the pathway for biosynthesis of saponin adjuvants from the soapbark tree.</title>
        <authorList>
            <person name="Reed J."/>
            <person name="Orme A."/>
            <person name="El-Demerdash A."/>
            <person name="Owen C."/>
            <person name="Martin L.B.B."/>
            <person name="Misra R.C."/>
            <person name="Kikuchi S."/>
            <person name="Rejzek M."/>
            <person name="Martin A.C."/>
            <person name="Harkess A."/>
            <person name="Leebens-Mack J."/>
            <person name="Louveau T."/>
            <person name="Stephenson M.J."/>
            <person name="Osbourn A."/>
        </authorList>
    </citation>
    <scope>NUCLEOTIDE SEQUENCE [LARGE SCALE GENOMIC DNA]</scope>
    <source>
        <strain evidence="8">S10</strain>
    </source>
</reference>
<dbReference type="Pfam" id="PF01466">
    <property type="entry name" value="Skp1"/>
    <property type="match status" value="1"/>
</dbReference>
<evidence type="ECO:0000259" key="7">
    <source>
        <dbReference type="Pfam" id="PF03931"/>
    </source>
</evidence>
<evidence type="ECO:0000259" key="6">
    <source>
        <dbReference type="Pfam" id="PF01466"/>
    </source>
</evidence>
<dbReference type="KEGG" id="qsa:O6P43_001227"/>
<gene>
    <name evidence="8" type="ORF">O6P43_001227</name>
</gene>
<feature type="region of interest" description="Disordered" evidence="5">
    <location>
        <begin position="1"/>
        <end position="29"/>
    </location>
</feature>
<comment type="similarity">
    <text evidence="2 4">Belongs to the SKP1 family.</text>
</comment>
<keyword evidence="3 4" id="KW-0833">Ubl conjugation pathway</keyword>
<dbReference type="GO" id="GO:0009867">
    <property type="term" value="P:jasmonic acid mediated signaling pathway"/>
    <property type="evidence" value="ECO:0007669"/>
    <property type="project" value="UniProtKB-ARBA"/>
</dbReference>
<comment type="pathway">
    <text evidence="1 4">Protein modification; protein ubiquitination.</text>
</comment>
<dbReference type="SMART" id="SM00512">
    <property type="entry name" value="Skp1"/>
    <property type="match status" value="1"/>
</dbReference>
<comment type="caution">
    <text evidence="8">The sequence shown here is derived from an EMBL/GenBank/DDBJ whole genome shotgun (WGS) entry which is preliminary data.</text>
</comment>